<proteinExistence type="inferred from homology"/>
<comment type="subcellular location">
    <subcellularLocation>
        <location evidence="5">Cell membrane</location>
        <topology evidence="5">Multi-pass membrane protein</topology>
    </subcellularLocation>
    <subcellularLocation>
        <location evidence="1">Membrane</location>
        <topology evidence="1">Multi-pass membrane protein</topology>
    </subcellularLocation>
</comment>
<keyword evidence="4 6" id="KW-0472">Membrane</keyword>
<reference evidence="7 8" key="1">
    <citation type="submission" date="2024-07" db="EMBL/GenBank/DDBJ databases">
        <authorList>
            <person name="Lee S."/>
            <person name="Kang M."/>
        </authorList>
    </citation>
    <scope>NUCLEOTIDE SEQUENCE [LARGE SCALE GENOMIC DNA]</scope>
    <source>
        <strain evidence="7 8">DS6</strain>
    </source>
</reference>
<keyword evidence="5" id="KW-0520">NAD</keyword>
<evidence type="ECO:0000313" key="7">
    <source>
        <dbReference type="EMBL" id="MEX0427414.1"/>
    </source>
</evidence>
<dbReference type="EC" id="1.6.5.9" evidence="7"/>
<feature type="transmembrane region" description="Helical" evidence="6">
    <location>
        <begin position="77"/>
        <end position="97"/>
    </location>
</feature>
<accession>A0ABV3SY73</accession>
<dbReference type="Proteomes" id="UP001556631">
    <property type="component" value="Unassembled WGS sequence"/>
</dbReference>
<dbReference type="InterPro" id="IPR018086">
    <property type="entry name" value="NADH_UbQ_OxRdtase_su1_CS"/>
</dbReference>
<dbReference type="PROSITE" id="PS00668">
    <property type="entry name" value="COMPLEX1_ND1_2"/>
    <property type="match status" value="1"/>
</dbReference>
<organism evidence="7 8">
    <name type="scientific">Nocardioides eburneus</name>
    <dbReference type="NCBI Taxonomy" id="3231482"/>
    <lineage>
        <taxon>Bacteria</taxon>
        <taxon>Bacillati</taxon>
        <taxon>Actinomycetota</taxon>
        <taxon>Actinomycetes</taxon>
        <taxon>Propionibacteriales</taxon>
        <taxon>Nocardioidaceae</taxon>
        <taxon>Nocardioides</taxon>
    </lineage>
</organism>
<feature type="transmembrane region" description="Helical" evidence="6">
    <location>
        <begin position="34"/>
        <end position="57"/>
    </location>
</feature>
<feature type="transmembrane region" description="Helical" evidence="6">
    <location>
        <begin position="117"/>
        <end position="138"/>
    </location>
</feature>
<dbReference type="PANTHER" id="PTHR11432">
    <property type="entry name" value="NADH DEHYDROGENASE SUBUNIT 1"/>
    <property type="match status" value="1"/>
</dbReference>
<evidence type="ECO:0000256" key="3">
    <source>
        <dbReference type="ARBA" id="ARBA00022989"/>
    </source>
</evidence>
<feature type="transmembrane region" description="Helical" evidence="6">
    <location>
        <begin position="144"/>
        <end position="162"/>
    </location>
</feature>
<dbReference type="Pfam" id="PF00146">
    <property type="entry name" value="NADHdh"/>
    <property type="match status" value="1"/>
</dbReference>
<protein>
    <submittedName>
        <fullName evidence="7">NADH-quinone oxidoreductase subunit H</fullName>
        <ecNumber evidence="7">1.6.5.9</ecNumber>
    </submittedName>
</protein>
<feature type="non-terminal residue" evidence="7">
    <location>
        <position position="1"/>
    </location>
</feature>
<evidence type="ECO:0000313" key="8">
    <source>
        <dbReference type="Proteomes" id="UP001556631"/>
    </source>
</evidence>
<keyword evidence="8" id="KW-1185">Reference proteome</keyword>
<gene>
    <name evidence="7" type="ORF">AB3X52_07285</name>
</gene>
<evidence type="ECO:0000256" key="6">
    <source>
        <dbReference type="SAM" id="Phobius"/>
    </source>
</evidence>
<keyword evidence="2 5" id="KW-0812">Transmembrane</keyword>
<evidence type="ECO:0000256" key="2">
    <source>
        <dbReference type="ARBA" id="ARBA00022692"/>
    </source>
</evidence>
<dbReference type="GO" id="GO:0050136">
    <property type="term" value="F:NADH dehydrogenase (quinone) (non-electrogenic) activity"/>
    <property type="evidence" value="ECO:0007669"/>
    <property type="project" value="UniProtKB-EC"/>
</dbReference>
<comment type="similarity">
    <text evidence="5">Belongs to the complex I subunit 1 family.</text>
</comment>
<evidence type="ECO:0000256" key="5">
    <source>
        <dbReference type="RuleBase" id="RU000471"/>
    </source>
</evidence>
<sequence>VSMVGETNRAPFDLPEAEGELVGGFHTEYSSLKFALFFLAEYINMATVSALATTLFLGGWHAPFWIDKAWAGANAGYWPLIWFFGKVLFFVWIFIWLRGTLPRLRYDQFMALGWKRLLPCSLAWIVVVAVVRMAAIQGGWDPRWWMFAIGLVLTAVTLFVLLGKGERPAEVSEPAGGFPVPTLPAGGAVRGAARPLVFGPAGDVPVLPSREEAS</sequence>
<evidence type="ECO:0000256" key="1">
    <source>
        <dbReference type="ARBA" id="ARBA00004141"/>
    </source>
</evidence>
<keyword evidence="7" id="KW-0560">Oxidoreductase</keyword>
<dbReference type="InterPro" id="IPR001694">
    <property type="entry name" value="NADH_UbQ_OxRdtase_su1/FPO"/>
</dbReference>
<comment type="caution">
    <text evidence="7">The sequence shown here is derived from an EMBL/GenBank/DDBJ whole genome shotgun (WGS) entry which is preliminary data.</text>
</comment>
<evidence type="ECO:0000256" key="4">
    <source>
        <dbReference type="ARBA" id="ARBA00023136"/>
    </source>
</evidence>
<dbReference type="EMBL" id="JBFPJR010000009">
    <property type="protein sequence ID" value="MEX0427414.1"/>
    <property type="molecule type" value="Genomic_DNA"/>
</dbReference>
<dbReference type="PANTHER" id="PTHR11432:SF3">
    <property type="entry name" value="NADH-UBIQUINONE OXIDOREDUCTASE CHAIN 1"/>
    <property type="match status" value="1"/>
</dbReference>
<name>A0ABV3SY73_9ACTN</name>
<dbReference type="RefSeq" id="WP_367992769.1">
    <property type="nucleotide sequence ID" value="NZ_JBFPJR010000009.1"/>
</dbReference>
<keyword evidence="3 6" id="KW-1133">Transmembrane helix</keyword>